<dbReference type="Pfam" id="PF20906">
    <property type="entry name" value="S-Me-THD_C"/>
    <property type="match status" value="1"/>
</dbReference>
<sequence length="377" mass="40765">MRRMIGIKEIEDMALGATVLGAGGGGDPYVGKLMAIEAIRKYGEVELITPDEVPDDAMVCVSQMMGAPTIMVEKICSGLEPMATYDELVRELGQEPYAIYAVEAGGVNSTIPFILAATRRIPVVDCDLMGRAFPELQMTTLGINGVKGQPAVLADEKGNTVTVRGIDDRWLERIARQATSVMGGYTILASYPCTGRQLKDYCIPGTPTLCEEIGRTLREAREQHADPIDAVLGVTGGFRLFHGKVVDVERKTDGMFVRGRAVVTGLDEDKDSELVIEFQNENLIALRDGEPVVTAPDLIMSLDRESGVPVTTEGLKYGARIVVVGMPCAPQWREPQGLAVVGPRAFGYDVDYVPVEERVAASRACDAAGENEEVRAR</sequence>
<dbReference type="Proteomes" id="UP000236488">
    <property type="component" value="Unassembled WGS sequence"/>
</dbReference>
<protein>
    <submittedName>
        <fullName evidence="3">DUF917 domain-containing protein</fullName>
    </submittedName>
</protein>
<feature type="domain" description="S-Me-THD N-terminal" evidence="1">
    <location>
        <begin position="9"/>
        <end position="163"/>
    </location>
</feature>
<accession>A0A2K2U771</accession>
<name>A0A2K2U771_9ACTN</name>
<dbReference type="SUPFAM" id="SSF160991">
    <property type="entry name" value="CV3147-like"/>
    <property type="match status" value="1"/>
</dbReference>
<evidence type="ECO:0000259" key="2">
    <source>
        <dbReference type="Pfam" id="PF20906"/>
    </source>
</evidence>
<evidence type="ECO:0000313" key="3">
    <source>
        <dbReference type="EMBL" id="PNV66176.1"/>
    </source>
</evidence>
<dbReference type="AlphaFoldDB" id="A0A2K2U771"/>
<evidence type="ECO:0000313" key="4">
    <source>
        <dbReference type="Proteomes" id="UP000236488"/>
    </source>
</evidence>
<feature type="domain" description="S-Me-THD-like C-terminal" evidence="2">
    <location>
        <begin position="167"/>
        <end position="355"/>
    </location>
</feature>
<keyword evidence="4" id="KW-1185">Reference proteome</keyword>
<dbReference type="Gene3D" id="3.40.1610.10">
    <property type="entry name" value="CV3147-like domain"/>
    <property type="match status" value="1"/>
</dbReference>
<comment type="caution">
    <text evidence="3">The sequence shown here is derived from an EMBL/GenBank/DDBJ whole genome shotgun (WGS) entry which is preliminary data.</text>
</comment>
<dbReference type="InterPro" id="IPR027479">
    <property type="entry name" value="S-Me-THD_N_sf"/>
</dbReference>
<proteinExistence type="predicted"/>
<reference evidence="3 4" key="1">
    <citation type="journal article" date="2018" name="Int. J. Syst. Evol. Microbiol.">
        <title>Rubneribacter badeniensis gen. nov., sp. nov. and Enteroscipio rubneri gen. nov., sp. nov., new members of the Eggerthellaceae isolated from human faeces.</title>
        <authorList>
            <person name="Danylec N."/>
            <person name="Gobl A."/>
            <person name="Stoll D.A."/>
            <person name="Hetzer B."/>
            <person name="Kulling S.E."/>
            <person name="Huch M."/>
        </authorList>
    </citation>
    <scope>NUCLEOTIDE SEQUENCE [LARGE SCALE GENOMIC DNA]</scope>
    <source>
        <strain evidence="3 4">ResAG-85</strain>
    </source>
</reference>
<dbReference type="InterPro" id="IPR048350">
    <property type="entry name" value="S-Me-THD-like_C"/>
</dbReference>
<dbReference type="EMBL" id="PPEL01000006">
    <property type="protein sequence ID" value="PNV66176.1"/>
    <property type="molecule type" value="Genomic_DNA"/>
</dbReference>
<organism evidence="3 4">
    <name type="scientific">Rubneribacter badeniensis</name>
    <dbReference type="NCBI Taxonomy" id="2070688"/>
    <lineage>
        <taxon>Bacteria</taxon>
        <taxon>Bacillati</taxon>
        <taxon>Actinomycetota</taxon>
        <taxon>Coriobacteriia</taxon>
        <taxon>Eggerthellales</taxon>
        <taxon>Eggerthellaceae</taxon>
        <taxon>Rubneribacter</taxon>
    </lineage>
</organism>
<dbReference type="Gene3D" id="2.40.390.10">
    <property type="entry name" value="CV3147-like"/>
    <property type="match status" value="1"/>
</dbReference>
<dbReference type="InterPro" id="IPR024071">
    <property type="entry name" value="S-Me-THD_C_sf"/>
</dbReference>
<evidence type="ECO:0000259" key="1">
    <source>
        <dbReference type="Pfam" id="PF06032"/>
    </source>
</evidence>
<dbReference type="Pfam" id="PF06032">
    <property type="entry name" value="S-Me-THD_N"/>
    <property type="match status" value="1"/>
</dbReference>
<dbReference type="RefSeq" id="WP_087196792.1">
    <property type="nucleotide sequence ID" value="NZ_DBEYRC010000099.1"/>
</dbReference>
<gene>
    <name evidence="3" type="ORF">C2L80_02495</name>
</gene>
<dbReference type="InterPro" id="IPR010318">
    <property type="entry name" value="S-Me-THD_N"/>
</dbReference>